<dbReference type="KEGG" id="pbar:105433438"/>
<evidence type="ECO:0000313" key="1">
    <source>
        <dbReference type="Proteomes" id="UP000504615"/>
    </source>
</evidence>
<accession>A0A6I9WSW3</accession>
<dbReference type="AlphaFoldDB" id="A0A6I9WSW3"/>
<sequence>MSKISERMKLINQYYDNLEYRINKKEALEKINTLIKDIKLEHVNPPQRYQQVASIIEKNIYLFKACEDVDTVTSIINYLYDASIKMTFDSQLFIHGDIRILYGMDIICEEPMTPLFLKTVLFNEFDLKCGYDYIRQLKFNYIITMVLLQDSDLYAVISYLKIKPSSLSKISRIFVHETIKKKFLWLIKKHLHFTRHMNLPISVFQKTHDLETLFRYEVLNIVSIWSEDIIAAKDLAGFLNRDIVFINSLLEFCSGVKFVYKFSYDNDMHLKIYNISPEDYTYTVHQSLIKCALYSYNLFYDGTWQIPIKGKYWEKQSETEVIIYANATKHDVEKCMISAMKAFIVWSTWSMASRIEALYRLASILECHGKYLLAEIVLHCIKVPDISQNELFCDYDERLEVSNMYKPEGVAWIEAAAESNLFNYLARFLIKGNCVIVISDECLSTIAPYCNMFVTAKIPPGVINLLSFKNAKDTYGHINLHMQQIYNSMKYIILPLQ</sequence>
<dbReference type="InterPro" id="IPR016162">
    <property type="entry name" value="Ald_DH_N"/>
</dbReference>
<dbReference type="SUPFAM" id="SSF53720">
    <property type="entry name" value="ALDH-like"/>
    <property type="match status" value="1"/>
</dbReference>
<reference evidence="2" key="1">
    <citation type="submission" date="2025-08" db="UniProtKB">
        <authorList>
            <consortium name="RefSeq"/>
        </authorList>
    </citation>
    <scope>IDENTIFICATION</scope>
</reference>
<organism evidence="1 2">
    <name type="scientific">Pogonomyrmex barbatus</name>
    <name type="common">red harvester ant</name>
    <dbReference type="NCBI Taxonomy" id="144034"/>
    <lineage>
        <taxon>Eukaryota</taxon>
        <taxon>Metazoa</taxon>
        <taxon>Ecdysozoa</taxon>
        <taxon>Arthropoda</taxon>
        <taxon>Hexapoda</taxon>
        <taxon>Insecta</taxon>
        <taxon>Pterygota</taxon>
        <taxon>Neoptera</taxon>
        <taxon>Endopterygota</taxon>
        <taxon>Hymenoptera</taxon>
        <taxon>Apocrita</taxon>
        <taxon>Aculeata</taxon>
        <taxon>Formicoidea</taxon>
        <taxon>Formicidae</taxon>
        <taxon>Myrmicinae</taxon>
        <taxon>Pogonomyrmex</taxon>
    </lineage>
</organism>
<dbReference type="OrthoDB" id="7553991at2759"/>
<protein>
    <submittedName>
        <fullName evidence="2">Uncharacterized protein LOC105433438 isoform X1</fullName>
    </submittedName>
</protein>
<dbReference type="GO" id="GO:0016491">
    <property type="term" value="F:oxidoreductase activity"/>
    <property type="evidence" value="ECO:0007669"/>
    <property type="project" value="InterPro"/>
</dbReference>
<keyword evidence="1" id="KW-1185">Reference proteome</keyword>
<dbReference type="RefSeq" id="XP_011647074.1">
    <property type="nucleotide sequence ID" value="XM_011648772.2"/>
</dbReference>
<proteinExistence type="predicted"/>
<dbReference type="Proteomes" id="UP000504615">
    <property type="component" value="Unplaced"/>
</dbReference>
<gene>
    <name evidence="2" type="primary">LOC105433438</name>
</gene>
<dbReference type="Gene3D" id="3.40.605.10">
    <property type="entry name" value="Aldehyde Dehydrogenase, Chain A, domain 1"/>
    <property type="match status" value="1"/>
</dbReference>
<name>A0A6I9WSW3_9HYME</name>
<dbReference type="InterPro" id="IPR016161">
    <property type="entry name" value="Ald_DH/histidinol_DH"/>
</dbReference>
<evidence type="ECO:0000313" key="2">
    <source>
        <dbReference type="RefSeq" id="XP_011647074.1"/>
    </source>
</evidence>
<dbReference type="GeneID" id="105433438"/>